<evidence type="ECO:0000313" key="1">
    <source>
        <dbReference type="EMBL" id="QTG15568.1"/>
    </source>
</evidence>
<name>A0AAJ4TC43_AGRTU</name>
<sequence length="242" mass="27863">MEYALYNGTDRRVTADEFHQLAGPNFREQGILPYCEQCQEAVDPHGVHNPGIPSCFHHPNFPVGADPYDDCPAARRQARRFVGVTPRRFDELHGQTLRDQFFAEPNIRLAYQFMHRVAGGPGQLPVELFGRIIERADRRRIWAYSDLPLWCVPFILMTLAQFEAPNFSFHFGFVKPRGPAEMIWEHERTSELVKYFSDSGRETRTPRLMVTEEAFIHQAEGRGVWVADALAARLRQFHGHIG</sequence>
<dbReference type="EMBL" id="CP049217">
    <property type="protein sequence ID" value="QTG15568.1"/>
    <property type="molecule type" value="Genomic_DNA"/>
</dbReference>
<accession>A0AAJ4TC43</accession>
<organism evidence="1 2">
    <name type="scientific">Agrobacterium tumefaciens</name>
    <dbReference type="NCBI Taxonomy" id="358"/>
    <lineage>
        <taxon>Bacteria</taxon>
        <taxon>Pseudomonadati</taxon>
        <taxon>Pseudomonadota</taxon>
        <taxon>Alphaproteobacteria</taxon>
        <taxon>Hyphomicrobiales</taxon>
        <taxon>Rhizobiaceae</taxon>
        <taxon>Rhizobium/Agrobacterium group</taxon>
        <taxon>Agrobacterium</taxon>
        <taxon>Agrobacterium tumefaciens complex</taxon>
    </lineage>
</organism>
<gene>
    <name evidence="1" type="ORF">G6M86_20180</name>
</gene>
<dbReference type="AlphaFoldDB" id="A0AAJ4TC43"/>
<proteinExistence type="predicted"/>
<dbReference type="RefSeq" id="WP_162695951.1">
    <property type="nucleotide sequence ID" value="NZ_CP049217.1"/>
</dbReference>
<dbReference type="Proteomes" id="UP000663946">
    <property type="component" value="Chromosome 2"/>
</dbReference>
<protein>
    <submittedName>
        <fullName evidence="1">Uncharacterized protein</fullName>
    </submittedName>
</protein>
<reference evidence="1" key="1">
    <citation type="submission" date="2020-02" db="EMBL/GenBank/DDBJ databases">
        <title>Unexpected conservation and global transmission of agrobacterial virulence plasmids.</title>
        <authorList>
            <person name="Weisberg A.J."/>
            <person name="Davis E.W. II"/>
            <person name="Tabima J.R."/>
            <person name="Belcher M.S."/>
            <person name="Miller M."/>
            <person name="Kuo C.-H."/>
            <person name="Loper J.E."/>
            <person name="Grunwald N.J."/>
            <person name="Putnam M.L."/>
            <person name="Chang J.H."/>
        </authorList>
    </citation>
    <scope>NUCLEOTIDE SEQUENCE</scope>
    <source>
        <strain evidence="1">Q15/94</strain>
    </source>
</reference>
<evidence type="ECO:0000313" key="2">
    <source>
        <dbReference type="Proteomes" id="UP000663946"/>
    </source>
</evidence>